<protein>
    <submittedName>
        <fullName evidence="2">Phosphocarrier protein HPr</fullName>
        <ecNumber evidence="2">2.7.11.-</ecNumber>
    </submittedName>
</protein>
<reference evidence="3 6" key="3">
    <citation type="submission" date="2016-08" db="EMBL/GenBank/DDBJ databases">
        <authorList>
            <person name="Seilhamer J.J."/>
        </authorList>
    </citation>
    <scope>NUCLEOTIDE SEQUENCE [LARGE SCALE GENOMIC DNA]</scope>
    <source>
        <strain evidence="3 6">NML150140-1</strain>
    </source>
</reference>
<dbReference type="Proteomes" id="UP000094067">
    <property type="component" value="Unassembled WGS sequence"/>
</dbReference>
<comment type="caution">
    <text evidence="2">The sequence shown here is derived from an EMBL/GenBank/DDBJ whole genome shotgun (WGS) entry which is preliminary data.</text>
</comment>
<proteinExistence type="predicted"/>
<dbReference type="AlphaFoldDB" id="A0A1E3A0W9"/>
<dbReference type="Proteomes" id="UP000094271">
    <property type="component" value="Unassembled WGS sequence"/>
</dbReference>
<gene>
    <name evidence="2" type="primary">ptsH_4</name>
    <name evidence="3" type="ORF">BEI59_09530</name>
    <name evidence="2" type="ORF">BEI61_05556</name>
    <name evidence="4" type="ORF">BEI63_01820</name>
</gene>
<dbReference type="Proteomes" id="UP000094869">
    <property type="component" value="Unassembled WGS sequence"/>
</dbReference>
<reference evidence="2 5" key="1">
    <citation type="submission" date="2016-07" db="EMBL/GenBank/DDBJ databases">
        <title>Characterization of isolates of Eisenbergiella tayi derived from blood cultures, using whole genome sequencing.</title>
        <authorList>
            <person name="Burdz T."/>
            <person name="Wiebe D."/>
            <person name="Huynh C."/>
            <person name="Bernard K."/>
        </authorList>
    </citation>
    <scope>NUCLEOTIDE SEQUENCE [LARGE SCALE GENOMIC DNA]</scope>
    <source>
        <strain evidence="2 5">NML 110608</strain>
    </source>
</reference>
<sequence>MKCVKIYLENAAAAEAFVQTMRQFEGEYDLALGSYTVDAKSILGVFALGIGKALDLVFVNSKGEDQDVLNAVERYRRAA</sequence>
<name>A0A1E3A0W9_9FIRM</name>
<dbReference type="RefSeq" id="WP_069154931.1">
    <property type="nucleotide sequence ID" value="NZ_DBFYTW010000104.1"/>
</dbReference>
<dbReference type="PATRIC" id="fig|1432052.4.peg.6169"/>
<keyword evidence="7" id="KW-1185">Reference proteome</keyword>
<dbReference type="Gene3D" id="3.30.1340.10">
    <property type="entry name" value="HPr-like"/>
    <property type="match status" value="1"/>
</dbReference>
<dbReference type="InterPro" id="IPR035895">
    <property type="entry name" value="HPr-like_sf"/>
</dbReference>
<dbReference type="EMBL" id="MCGH01000004">
    <property type="protein sequence ID" value="ODM02394.1"/>
    <property type="molecule type" value="Genomic_DNA"/>
</dbReference>
<dbReference type="GO" id="GO:0016740">
    <property type="term" value="F:transferase activity"/>
    <property type="evidence" value="ECO:0007669"/>
    <property type="project" value="UniProtKB-KW"/>
</dbReference>
<organism evidence="2 5">
    <name type="scientific">Eisenbergiella tayi</name>
    <dbReference type="NCBI Taxonomy" id="1432052"/>
    <lineage>
        <taxon>Bacteria</taxon>
        <taxon>Bacillati</taxon>
        <taxon>Bacillota</taxon>
        <taxon>Clostridia</taxon>
        <taxon>Lachnospirales</taxon>
        <taxon>Lachnospiraceae</taxon>
        <taxon>Eisenbergiella</taxon>
    </lineage>
</organism>
<accession>A0A1E3A0W9</accession>
<dbReference type="EMBL" id="MEHD01000007">
    <property type="protein sequence ID" value="ODR61186.1"/>
    <property type="molecule type" value="Genomic_DNA"/>
</dbReference>
<evidence type="ECO:0000313" key="4">
    <source>
        <dbReference type="EMBL" id="ODR61186.1"/>
    </source>
</evidence>
<reference evidence="4 7" key="2">
    <citation type="submission" date="2016-08" db="EMBL/GenBank/DDBJ databases">
        <title>Characterization of Isolates of Eisenbergiella tayi Derived from Blood Cultures, Using Whole Genome Sequencing.</title>
        <authorList>
            <person name="Bernier A.-M."/>
            <person name="Burdz T."/>
            <person name="Wiebe D."/>
            <person name="Bernard K."/>
        </authorList>
    </citation>
    <scope>NUCLEOTIDE SEQUENCE [LARGE SCALE GENOMIC DNA]</scope>
    <source>
        <strain evidence="4 7">NML120146</strain>
    </source>
</reference>
<evidence type="ECO:0000259" key="1">
    <source>
        <dbReference type="Pfam" id="PF00381"/>
    </source>
</evidence>
<evidence type="ECO:0000313" key="3">
    <source>
        <dbReference type="EMBL" id="ODR53091.1"/>
    </source>
</evidence>
<feature type="domain" description="HPr" evidence="1">
    <location>
        <begin position="11"/>
        <end position="74"/>
    </location>
</feature>
<dbReference type="SUPFAM" id="SSF55594">
    <property type="entry name" value="HPr-like"/>
    <property type="match status" value="1"/>
</dbReference>
<keyword evidence="2" id="KW-0808">Transferase</keyword>
<dbReference type="OrthoDB" id="2058099at2"/>
<evidence type="ECO:0000313" key="6">
    <source>
        <dbReference type="Proteomes" id="UP000094271"/>
    </source>
</evidence>
<evidence type="ECO:0000313" key="7">
    <source>
        <dbReference type="Proteomes" id="UP000094869"/>
    </source>
</evidence>
<dbReference type="EC" id="2.7.11.-" evidence="2"/>
<dbReference type="InterPro" id="IPR000032">
    <property type="entry name" value="HPr-like"/>
</dbReference>
<evidence type="ECO:0000313" key="5">
    <source>
        <dbReference type="Proteomes" id="UP000094067"/>
    </source>
</evidence>
<evidence type="ECO:0000313" key="2">
    <source>
        <dbReference type="EMBL" id="ODM02394.1"/>
    </source>
</evidence>
<dbReference type="EMBL" id="MEHA01000005">
    <property type="protein sequence ID" value="ODR53091.1"/>
    <property type="molecule type" value="Genomic_DNA"/>
</dbReference>
<dbReference type="Pfam" id="PF00381">
    <property type="entry name" value="PTS-HPr"/>
    <property type="match status" value="1"/>
</dbReference>